<organism evidence="1 2">
    <name type="scientific">Mesocricetibacter intestinalis</name>
    <dbReference type="NCBI Taxonomy" id="1521930"/>
    <lineage>
        <taxon>Bacteria</taxon>
        <taxon>Pseudomonadati</taxon>
        <taxon>Pseudomonadota</taxon>
        <taxon>Gammaproteobacteria</taxon>
        <taxon>Pasteurellales</taxon>
        <taxon>Pasteurellaceae</taxon>
        <taxon>Mesocricetibacter</taxon>
    </lineage>
</organism>
<reference evidence="1 2" key="1">
    <citation type="submission" date="2019-03" db="EMBL/GenBank/DDBJ databases">
        <title>Genomic Encyclopedia of Type Strains, Phase IV (KMG-IV): sequencing the most valuable type-strain genomes for metagenomic binning, comparative biology and taxonomic classification.</title>
        <authorList>
            <person name="Goeker M."/>
        </authorList>
    </citation>
    <scope>NUCLEOTIDE SEQUENCE [LARGE SCALE GENOMIC DNA]</scope>
    <source>
        <strain evidence="1 2">DSM 28403</strain>
    </source>
</reference>
<dbReference type="OrthoDB" id="2664633at2"/>
<name>A0A4R6VDY4_9PAST</name>
<accession>A0A4R6VDY4</accession>
<protein>
    <recommendedName>
        <fullName evidence="3">Lipoprotein</fullName>
    </recommendedName>
</protein>
<dbReference type="EMBL" id="SNYQ01000002">
    <property type="protein sequence ID" value="TDQ58954.1"/>
    <property type="molecule type" value="Genomic_DNA"/>
</dbReference>
<dbReference type="Proteomes" id="UP000295657">
    <property type="component" value="Unassembled WGS sequence"/>
</dbReference>
<comment type="caution">
    <text evidence="1">The sequence shown here is derived from an EMBL/GenBank/DDBJ whole genome shotgun (WGS) entry which is preliminary data.</text>
</comment>
<dbReference type="RefSeq" id="WP_133543581.1">
    <property type="nucleotide sequence ID" value="NZ_SNYQ01000002.1"/>
</dbReference>
<dbReference type="PROSITE" id="PS51257">
    <property type="entry name" value="PROKAR_LIPOPROTEIN"/>
    <property type="match status" value="1"/>
</dbReference>
<keyword evidence="2" id="KW-1185">Reference proteome</keyword>
<evidence type="ECO:0008006" key="3">
    <source>
        <dbReference type="Google" id="ProtNLM"/>
    </source>
</evidence>
<gene>
    <name evidence="1" type="ORF">EDC45_0746</name>
</gene>
<evidence type="ECO:0000313" key="2">
    <source>
        <dbReference type="Proteomes" id="UP000295657"/>
    </source>
</evidence>
<sequence length="65" mass="7631">MKKLIFILNLFVLSGCADPFLSSYRGQNINNLKFVYDSEVIEEKSKFLNKIYNNDGVRTFNYLED</sequence>
<evidence type="ECO:0000313" key="1">
    <source>
        <dbReference type="EMBL" id="TDQ58954.1"/>
    </source>
</evidence>
<proteinExistence type="predicted"/>
<dbReference type="AlphaFoldDB" id="A0A4R6VDY4"/>